<evidence type="ECO:0000259" key="5">
    <source>
        <dbReference type="PROSITE" id="PS51192"/>
    </source>
</evidence>
<dbReference type="EMBL" id="RKHL01000001">
    <property type="protein sequence ID" value="ROR80846.1"/>
    <property type="molecule type" value="Genomic_DNA"/>
</dbReference>
<dbReference type="Gene3D" id="3.40.50.10810">
    <property type="entry name" value="Tandem AAA-ATPase domain"/>
    <property type="match status" value="1"/>
</dbReference>
<evidence type="ECO:0000256" key="3">
    <source>
        <dbReference type="SAM" id="MobiDB-lite"/>
    </source>
</evidence>
<keyword evidence="7" id="KW-0347">Helicase</keyword>
<dbReference type="InterPro" id="IPR049730">
    <property type="entry name" value="SNF2/RAD54-like_C"/>
</dbReference>
<evidence type="ECO:0000259" key="6">
    <source>
        <dbReference type="PROSITE" id="PS51194"/>
    </source>
</evidence>
<evidence type="ECO:0000259" key="4">
    <source>
        <dbReference type="PROSITE" id="PS50966"/>
    </source>
</evidence>
<dbReference type="GO" id="GO:0005524">
    <property type="term" value="F:ATP binding"/>
    <property type="evidence" value="ECO:0007669"/>
    <property type="project" value="InterPro"/>
</dbReference>
<keyword evidence="2" id="KW-0862">Zinc</keyword>
<dbReference type="CDD" id="cd18793">
    <property type="entry name" value="SF2_C_SNF"/>
    <property type="match status" value="1"/>
</dbReference>
<sequence>MTPEPAPLVDVADLVRLVGRVAFDRGRVYARDGRVTAADWDPDKRRLHGIVEGSTDVPYACIIDLGDDTGGFARIEGSACSCPLRGDCKHIVATLLHSNAAHLRAEGRSDRWVAPQRPPSGKEASWRSDRRWTAPINDPVLDEPAEHQPMYALDELDDLPASWRPEAERRAARWAPSPQTPPAPPSWRNRLDSLAGDAGRAPAPTAMGLQFEVRESIPRTAERWRGPTSRTADGPPEPRHPRRIAVRPVVKKVGGGFVKSTISWTSFTHQGHRLSLDPAHQQWFTQFQALLRATRPPAGAYAGAGDSDWLVLDDFGSPVLWHLFEEAAQLGIELVGTRKGTVTLGTAAAIRLDAAHDDEGVVLRSVVTIDGTDVDAATSGALGDHGLYHYTLEPQQAIVLAPLAEPLTDEARGLLGPGEPVVVPEAEVAEFLEHYVPRLRRSISLSSTDGTVTLPEIVPPVLVLTASFEPKQTLRLAWFWQYAPAQRVPIGGGTPALAAGRPLVSTAPHGGPVDTATGATAAEILRDERGERAILDRVGAAIAAAAEPERRALAAGSFDELTAPGVWPPRPQVLTEFDAALVTERTLPVLESLDDVLVEVSGDRPEYRELTGTPHISVTTVETEQRDWFDLGIVIHIGEYSVPFEPLFKALSKGRTKLLMVDHTYLSLEHPAFDRLRELLTEAAALKEWETKPSISRYQASLWADFEDLADETEQAVSWREAAAGLNAIEAVPDTPLPSGLHADLRPYQVEGFRWLAFLWQHGLGGILADDMGLGKTLQTLALVAHARETTGTTAPPFLVVAPTSVVSNWVAEATRFVPGLVVRSITATQAKGSASIADLAAGADIVVTSYALFRLDAPAYQAVEWSGLILDEAQFVKNHRAKLHECAVDLRSPFKLAITGTPIENTLMELWSLLSIVAPGLFASAPRFTEHYVKPIGKGLDSSRLQTLRRRIRPLLMRRTKEMVAPELPPKQEQVLRIELAPAHRKLYDLVLQRERQKLLGLVDDLDRNRFIVFRSLTLLRMLSLDASLIDPEEHSGIPSSKLDALLEQLDDVVAEGHRALIFSQFTSFLGTAARRLEEQGIAYEYLDGSTRRRGEVIDRFRTGDAPVFLISLKAGGFGLNLTEADYVFLLDPWWNPAAEAQAIDRTHRIGQTENVMVYRLVAADTIEEKVMALQAKKSELFAAVLDDDAVFSQALTAEDIRGLLE</sequence>
<name>A0A3N2BZZ7_9MICO</name>
<reference evidence="7 8" key="1">
    <citation type="submission" date="2018-11" db="EMBL/GenBank/DDBJ databases">
        <title>Sequencing the genomes of 1000 actinobacteria strains.</title>
        <authorList>
            <person name="Klenk H.-P."/>
        </authorList>
    </citation>
    <scope>NUCLEOTIDE SEQUENCE [LARGE SCALE GENOMIC DNA]</scope>
    <source>
        <strain evidence="7 8">DSM 14012</strain>
    </source>
</reference>
<dbReference type="PROSITE" id="PS51194">
    <property type="entry name" value="HELICASE_CTER"/>
    <property type="match status" value="1"/>
</dbReference>
<feature type="region of interest" description="Disordered" evidence="3">
    <location>
        <begin position="167"/>
        <end position="191"/>
    </location>
</feature>
<protein>
    <submittedName>
        <fullName evidence="7">SNF2 family DNA or RNA helicase</fullName>
    </submittedName>
</protein>
<keyword evidence="2" id="KW-0863">Zinc-finger</keyword>
<dbReference type="PANTHER" id="PTHR10799">
    <property type="entry name" value="SNF2/RAD54 HELICASE FAMILY"/>
    <property type="match status" value="1"/>
</dbReference>
<dbReference type="AlphaFoldDB" id="A0A3N2BZZ7"/>
<organism evidence="7 8">
    <name type="scientific">Plantibacter flavus</name>
    <dbReference type="NCBI Taxonomy" id="150123"/>
    <lineage>
        <taxon>Bacteria</taxon>
        <taxon>Bacillati</taxon>
        <taxon>Actinomycetota</taxon>
        <taxon>Actinomycetes</taxon>
        <taxon>Micrococcales</taxon>
        <taxon>Microbacteriaceae</taxon>
        <taxon>Plantibacter</taxon>
    </lineage>
</organism>
<dbReference type="InterPro" id="IPR027417">
    <property type="entry name" value="P-loop_NTPase"/>
</dbReference>
<evidence type="ECO:0000256" key="1">
    <source>
        <dbReference type="ARBA" id="ARBA00022801"/>
    </source>
</evidence>
<feature type="region of interest" description="Disordered" evidence="3">
    <location>
        <begin position="106"/>
        <end position="131"/>
    </location>
</feature>
<dbReference type="InterPro" id="IPR038718">
    <property type="entry name" value="SNF2-like_sf"/>
</dbReference>
<feature type="domain" description="SWIM-type" evidence="4">
    <location>
        <begin position="59"/>
        <end position="99"/>
    </location>
</feature>
<dbReference type="Gene3D" id="3.40.50.300">
    <property type="entry name" value="P-loop containing nucleotide triphosphate hydrolases"/>
    <property type="match status" value="1"/>
</dbReference>
<keyword evidence="7" id="KW-0067">ATP-binding</keyword>
<keyword evidence="2" id="KW-0479">Metal-binding</keyword>
<dbReference type="CDD" id="cd18012">
    <property type="entry name" value="DEXQc_arch_SWI2_SNF2"/>
    <property type="match status" value="1"/>
</dbReference>
<gene>
    <name evidence="7" type="ORF">EDD42_0893</name>
</gene>
<accession>A0A3N2BZZ7</accession>
<dbReference type="InterPro" id="IPR014001">
    <property type="entry name" value="Helicase_ATP-bd"/>
</dbReference>
<dbReference type="InterPro" id="IPR001650">
    <property type="entry name" value="Helicase_C-like"/>
</dbReference>
<dbReference type="GO" id="GO:0016787">
    <property type="term" value="F:hydrolase activity"/>
    <property type="evidence" value="ECO:0007669"/>
    <property type="project" value="UniProtKB-KW"/>
</dbReference>
<dbReference type="SMART" id="SM00490">
    <property type="entry name" value="HELICc"/>
    <property type="match status" value="1"/>
</dbReference>
<dbReference type="InterPro" id="IPR007527">
    <property type="entry name" value="Znf_SWIM"/>
</dbReference>
<dbReference type="Proteomes" id="UP000266915">
    <property type="component" value="Unassembled WGS sequence"/>
</dbReference>
<evidence type="ECO:0000313" key="7">
    <source>
        <dbReference type="EMBL" id="ROR80846.1"/>
    </source>
</evidence>
<dbReference type="SUPFAM" id="SSF52540">
    <property type="entry name" value="P-loop containing nucleoside triphosphate hydrolases"/>
    <property type="match status" value="2"/>
</dbReference>
<dbReference type="RefSeq" id="WP_085510186.1">
    <property type="nucleotide sequence ID" value="NZ_FXAP01000001.1"/>
</dbReference>
<dbReference type="Pfam" id="PF00176">
    <property type="entry name" value="SNF2-rel_dom"/>
    <property type="match status" value="1"/>
</dbReference>
<evidence type="ECO:0000256" key="2">
    <source>
        <dbReference type="PROSITE-ProRule" id="PRU00325"/>
    </source>
</evidence>
<feature type="domain" description="Helicase ATP-binding" evidence="5">
    <location>
        <begin position="757"/>
        <end position="921"/>
    </location>
</feature>
<keyword evidence="7" id="KW-0547">Nucleotide-binding</keyword>
<feature type="domain" description="Helicase C-terminal" evidence="6">
    <location>
        <begin position="1047"/>
        <end position="1198"/>
    </location>
</feature>
<dbReference type="GO" id="GO:0008270">
    <property type="term" value="F:zinc ion binding"/>
    <property type="evidence" value="ECO:0007669"/>
    <property type="project" value="UniProtKB-KW"/>
</dbReference>
<feature type="region of interest" description="Disordered" evidence="3">
    <location>
        <begin position="217"/>
        <end position="241"/>
    </location>
</feature>
<dbReference type="PROSITE" id="PS50966">
    <property type="entry name" value="ZF_SWIM"/>
    <property type="match status" value="1"/>
</dbReference>
<evidence type="ECO:0000313" key="8">
    <source>
        <dbReference type="Proteomes" id="UP000266915"/>
    </source>
</evidence>
<proteinExistence type="predicted"/>
<keyword evidence="1" id="KW-0378">Hydrolase</keyword>
<dbReference type="GO" id="GO:0004386">
    <property type="term" value="F:helicase activity"/>
    <property type="evidence" value="ECO:0007669"/>
    <property type="project" value="UniProtKB-KW"/>
</dbReference>
<dbReference type="SMART" id="SM00487">
    <property type="entry name" value="DEXDc"/>
    <property type="match status" value="1"/>
</dbReference>
<dbReference type="InterPro" id="IPR000330">
    <property type="entry name" value="SNF2_N"/>
</dbReference>
<dbReference type="Pfam" id="PF00271">
    <property type="entry name" value="Helicase_C"/>
    <property type="match status" value="1"/>
</dbReference>
<keyword evidence="8" id="KW-1185">Reference proteome</keyword>
<comment type="caution">
    <text evidence="7">The sequence shown here is derived from an EMBL/GenBank/DDBJ whole genome shotgun (WGS) entry which is preliminary data.</text>
</comment>
<dbReference type="Pfam" id="PF04434">
    <property type="entry name" value="SWIM"/>
    <property type="match status" value="1"/>
</dbReference>
<dbReference type="PROSITE" id="PS51192">
    <property type="entry name" value="HELICASE_ATP_BIND_1"/>
    <property type="match status" value="1"/>
</dbReference>